<dbReference type="AlphaFoldDB" id="A0A314XPS8"/>
<proteinExistence type="predicted"/>
<evidence type="ECO:0000313" key="3">
    <source>
        <dbReference type="Proteomes" id="UP000250321"/>
    </source>
</evidence>
<evidence type="ECO:0000256" key="1">
    <source>
        <dbReference type="SAM" id="MobiDB-lite"/>
    </source>
</evidence>
<protein>
    <submittedName>
        <fullName evidence="2">Uncharacterized protein</fullName>
    </submittedName>
</protein>
<name>A0A314XPS8_PRUYE</name>
<sequence length="99" mass="11532">MGYEIFIWDFVEDWLSESESERNRSGNYEMAMGVDEGTQRSSGTKKKIRLTETGVKILSKGQNGTEKKETEHLNSYKISKRNTTTKSLTPWHTVFHHYK</sequence>
<organism evidence="2 3">
    <name type="scientific">Prunus yedoensis var. nudiflora</name>
    <dbReference type="NCBI Taxonomy" id="2094558"/>
    <lineage>
        <taxon>Eukaryota</taxon>
        <taxon>Viridiplantae</taxon>
        <taxon>Streptophyta</taxon>
        <taxon>Embryophyta</taxon>
        <taxon>Tracheophyta</taxon>
        <taxon>Spermatophyta</taxon>
        <taxon>Magnoliopsida</taxon>
        <taxon>eudicotyledons</taxon>
        <taxon>Gunneridae</taxon>
        <taxon>Pentapetalae</taxon>
        <taxon>rosids</taxon>
        <taxon>fabids</taxon>
        <taxon>Rosales</taxon>
        <taxon>Rosaceae</taxon>
        <taxon>Amygdaloideae</taxon>
        <taxon>Amygdaleae</taxon>
        <taxon>Prunus</taxon>
    </lineage>
</organism>
<gene>
    <name evidence="2" type="ORF">Pyn_08037</name>
</gene>
<keyword evidence="3" id="KW-1185">Reference proteome</keyword>
<dbReference type="EMBL" id="PJQY01002440">
    <property type="protein sequence ID" value="PQP93630.1"/>
    <property type="molecule type" value="Genomic_DNA"/>
</dbReference>
<evidence type="ECO:0000313" key="2">
    <source>
        <dbReference type="EMBL" id="PQP93630.1"/>
    </source>
</evidence>
<reference evidence="2 3" key="1">
    <citation type="submission" date="2018-02" db="EMBL/GenBank/DDBJ databases">
        <title>Draft genome of wild Prunus yedoensis var. nudiflora.</title>
        <authorList>
            <person name="Baek S."/>
            <person name="Kim J.-H."/>
            <person name="Choi K."/>
            <person name="Kim G.-B."/>
            <person name="Cho A."/>
            <person name="Jang H."/>
            <person name="Shin C.-H."/>
            <person name="Yu H.-J."/>
            <person name="Mun J.-H."/>
        </authorList>
    </citation>
    <scope>NUCLEOTIDE SEQUENCE [LARGE SCALE GENOMIC DNA]</scope>
    <source>
        <strain evidence="3">cv. Jeju island</strain>
        <tissue evidence="2">Leaf</tissue>
    </source>
</reference>
<accession>A0A314XPS8</accession>
<feature type="region of interest" description="Disordered" evidence="1">
    <location>
        <begin position="21"/>
        <end position="45"/>
    </location>
</feature>
<comment type="caution">
    <text evidence="2">The sequence shown here is derived from an EMBL/GenBank/DDBJ whole genome shotgun (WGS) entry which is preliminary data.</text>
</comment>
<dbReference type="Proteomes" id="UP000250321">
    <property type="component" value="Unassembled WGS sequence"/>
</dbReference>